<accession>A0A7U4E838</accession>
<evidence type="ECO:0000313" key="1">
    <source>
        <dbReference type="EMBL" id="AEI51039.1"/>
    </source>
</evidence>
<keyword evidence="2" id="KW-1185">Reference proteome</keyword>
<evidence type="ECO:0000313" key="2">
    <source>
        <dbReference type="Proteomes" id="UP000000493"/>
    </source>
</evidence>
<dbReference type="Proteomes" id="UP000000493">
    <property type="component" value="Chromosome"/>
</dbReference>
<organism evidence="1 2">
    <name type="scientific">Runella slithyformis (strain ATCC 29530 / DSM 19594 / LMG 11500 / NCIMB 11436 / LSU 4)</name>
    <dbReference type="NCBI Taxonomy" id="761193"/>
    <lineage>
        <taxon>Bacteria</taxon>
        <taxon>Pseudomonadati</taxon>
        <taxon>Bacteroidota</taxon>
        <taxon>Cytophagia</taxon>
        <taxon>Cytophagales</taxon>
        <taxon>Spirosomataceae</taxon>
        <taxon>Runella</taxon>
    </lineage>
</organism>
<dbReference type="KEGG" id="rsi:Runsl_4721"/>
<name>A0A7U4E838_RUNSL</name>
<dbReference type="EMBL" id="CP002859">
    <property type="protein sequence ID" value="AEI51039.1"/>
    <property type="molecule type" value="Genomic_DNA"/>
</dbReference>
<gene>
    <name evidence="1" type="ordered locus">Runsl_4721</name>
</gene>
<protein>
    <submittedName>
        <fullName evidence="1">Uncharacterized protein</fullName>
    </submittedName>
</protein>
<reference evidence="2" key="1">
    <citation type="submission" date="2011-06" db="EMBL/GenBank/DDBJ databases">
        <title>The complete genome of chromosome of Runella slithyformis DSM 19594.</title>
        <authorList>
            <consortium name="US DOE Joint Genome Institute (JGI-PGF)"/>
            <person name="Lucas S."/>
            <person name="Han J."/>
            <person name="Lapidus A."/>
            <person name="Bruce D."/>
            <person name="Goodwin L."/>
            <person name="Pitluck S."/>
            <person name="Peters L."/>
            <person name="Kyrpides N."/>
            <person name="Mavromatis K."/>
            <person name="Ivanova N."/>
            <person name="Ovchinnikova G."/>
            <person name="Zhang X."/>
            <person name="Misra M."/>
            <person name="Detter J.C."/>
            <person name="Tapia R."/>
            <person name="Han C."/>
            <person name="Land M."/>
            <person name="Hauser L."/>
            <person name="Markowitz V."/>
            <person name="Cheng J.-F."/>
            <person name="Hugenholtz P."/>
            <person name="Woyke T."/>
            <person name="Wu D."/>
            <person name="Tindall B."/>
            <person name="Faehrich R."/>
            <person name="Brambilla E."/>
            <person name="Klenk H.-P."/>
            <person name="Eisen J.A."/>
        </authorList>
    </citation>
    <scope>NUCLEOTIDE SEQUENCE [LARGE SCALE GENOMIC DNA]</scope>
    <source>
        <strain evidence="2">ATCC 29530 / DSM 19594 / LMG 11500 / NCIMB 11436 / LSU 4</strain>
    </source>
</reference>
<proteinExistence type="predicted"/>
<reference evidence="1 2" key="2">
    <citation type="journal article" date="2012" name="Stand. Genomic Sci.">
        <title>Complete genome sequence of the aquatic bacterium Runella slithyformis type strain (LSU 4(T)).</title>
        <authorList>
            <person name="Copeland A."/>
            <person name="Zhang X."/>
            <person name="Misra M."/>
            <person name="Lapidus A."/>
            <person name="Nolan M."/>
            <person name="Lucas S."/>
            <person name="Deshpande S."/>
            <person name="Cheng J.F."/>
            <person name="Tapia R."/>
            <person name="Goodwin L.A."/>
            <person name="Pitluck S."/>
            <person name="Liolios K."/>
            <person name="Pagani I."/>
            <person name="Ivanova N."/>
            <person name="Mikhailova N."/>
            <person name="Pati A."/>
            <person name="Chen A."/>
            <person name="Palaniappan K."/>
            <person name="Land M."/>
            <person name="Hauser L."/>
            <person name="Pan C."/>
            <person name="Jeffries C.D."/>
            <person name="Detter J.C."/>
            <person name="Brambilla E.M."/>
            <person name="Rohde M."/>
            <person name="Djao O.D."/>
            <person name="Goker M."/>
            <person name="Sikorski J."/>
            <person name="Tindall B.J."/>
            <person name="Woyke T."/>
            <person name="Bristow J."/>
            <person name="Eisen J.A."/>
            <person name="Markowitz V."/>
            <person name="Hugenholtz P."/>
            <person name="Kyrpides N.C."/>
            <person name="Klenk H.P."/>
            <person name="Mavromatis K."/>
        </authorList>
    </citation>
    <scope>NUCLEOTIDE SEQUENCE [LARGE SCALE GENOMIC DNA]</scope>
    <source>
        <strain evidence="2">ATCC 29530 / DSM 19594 / LMG 11500 / NCIMB 11436 / LSU 4</strain>
    </source>
</reference>
<dbReference type="AlphaFoldDB" id="A0A7U4E838"/>
<sequence length="44" mass="4904">MKKGGCSPSFFVTGLSVLSNRRRNKPCHRLLTTEGGINNRKTLK</sequence>